<protein>
    <submittedName>
        <fullName evidence="2">Uncharacterized protein</fullName>
    </submittedName>
</protein>
<feature type="transmembrane region" description="Helical" evidence="1">
    <location>
        <begin position="17"/>
        <end position="37"/>
    </location>
</feature>
<gene>
    <name evidence="3" type="ORF">D6D54_01630</name>
    <name evidence="2" type="ORF">SMSRO_SF022970</name>
</gene>
<reference evidence="2" key="1">
    <citation type="submission" date="2014-10" db="EMBL/GenBank/DDBJ databases">
        <authorList>
            <person name="Seo M.-J."/>
            <person name="Seok Y.J."/>
            <person name="Cha I.-T."/>
        </authorList>
    </citation>
    <scope>NUCLEOTIDE SEQUENCE</scope>
    <source>
        <strain evidence="2">MSRO</strain>
    </source>
</reference>
<reference evidence="2 4" key="2">
    <citation type="journal article" date="2015" name="MBio">
        <title>Genome sequence of the Drosophila melanogaster male-killing Spiroplasma strain MSRO endosymbiont.</title>
        <authorList>
            <person name="Paredes J.C."/>
            <person name="Herren J.K."/>
            <person name="Schupfer F."/>
            <person name="Marin R."/>
            <person name="Claverol S."/>
            <person name="Kuo C.H."/>
            <person name="Lemaitre B."/>
            <person name="Beven L."/>
        </authorList>
    </citation>
    <scope>NUCLEOTIDE SEQUENCE [LARGE SCALE GENOMIC DNA]</scope>
    <source>
        <strain evidence="2 4">MSRO</strain>
    </source>
</reference>
<dbReference type="Proteomes" id="UP000274545">
    <property type="component" value="Unassembled WGS sequence"/>
</dbReference>
<reference evidence="2" key="3">
    <citation type="submission" date="2017-11" db="EMBL/GenBank/DDBJ databases">
        <title>Cell-free culture of the endosymbiotic bacteria Spiroplasma poulsonii highlights bacterial genes involved in host-symbiont interactions.</title>
        <authorList>
            <person name="Masson F."/>
            <person name="Calderon Copete S.P."/>
            <person name="Schupfer F."/>
            <person name="Garcia-Arraez G."/>
            <person name="Lemaitre B."/>
        </authorList>
    </citation>
    <scope>NUCLEOTIDE SEQUENCE</scope>
    <source>
        <strain evidence="2">MSRO</strain>
    </source>
</reference>
<comment type="caution">
    <text evidence="2">The sequence shown here is derived from an EMBL/GenBank/DDBJ whole genome shotgun (WGS) entry which is preliminary data.</text>
</comment>
<keyword evidence="1" id="KW-1133">Transmembrane helix</keyword>
<keyword evidence="1" id="KW-0812">Transmembrane</keyword>
<feature type="transmembrane region" description="Helical" evidence="1">
    <location>
        <begin position="91"/>
        <end position="116"/>
    </location>
</feature>
<name>A0A2P6FG94_9MOLU</name>
<dbReference type="EMBL" id="RAHC01000001">
    <property type="protein sequence ID" value="RUP78191.1"/>
    <property type="molecule type" value="Genomic_DNA"/>
</dbReference>
<dbReference type="Proteomes" id="UP000031565">
    <property type="component" value="Unassembled WGS sequence"/>
</dbReference>
<keyword evidence="1" id="KW-0472">Membrane</keyword>
<feature type="transmembrane region" description="Helical" evidence="1">
    <location>
        <begin position="49"/>
        <end position="68"/>
    </location>
</feature>
<evidence type="ECO:0000256" key="1">
    <source>
        <dbReference type="SAM" id="Phobius"/>
    </source>
</evidence>
<feature type="transmembrane region" description="Helical" evidence="1">
    <location>
        <begin position="128"/>
        <end position="152"/>
    </location>
</feature>
<dbReference type="EMBL" id="JTLV02000001">
    <property type="protein sequence ID" value="PQM32384.1"/>
    <property type="molecule type" value="Genomic_DNA"/>
</dbReference>
<evidence type="ECO:0000313" key="3">
    <source>
        <dbReference type="EMBL" id="RUP78191.1"/>
    </source>
</evidence>
<proteinExistence type="predicted"/>
<dbReference type="RefSeq" id="WP_040094439.1">
    <property type="nucleotide sequence ID" value="NZ_CM020866.1"/>
</dbReference>
<organism evidence="2 4">
    <name type="scientific">Spiroplasma poulsonii</name>
    <dbReference type="NCBI Taxonomy" id="2138"/>
    <lineage>
        <taxon>Bacteria</taxon>
        <taxon>Bacillati</taxon>
        <taxon>Mycoplasmatota</taxon>
        <taxon>Mollicutes</taxon>
        <taxon>Entomoplasmatales</taxon>
        <taxon>Spiroplasmataceae</taxon>
        <taxon>Spiroplasma</taxon>
    </lineage>
</organism>
<evidence type="ECO:0000313" key="2">
    <source>
        <dbReference type="EMBL" id="PQM32384.1"/>
    </source>
</evidence>
<dbReference type="AlphaFoldDB" id="A0A2P6FG94"/>
<keyword evidence="4" id="KW-1185">Reference proteome</keyword>
<accession>A0A2P6FG94</accession>
<evidence type="ECO:0000313" key="5">
    <source>
        <dbReference type="Proteomes" id="UP000274545"/>
    </source>
</evidence>
<dbReference type="OrthoDB" id="390364at2"/>
<reference evidence="3 5" key="4">
    <citation type="journal article" date="2019" name="Genome Biol. Evol.">
        <title>Toxin and genome evolution in a Drosophila defensive symbiosis.</title>
        <authorList>
            <person name="Ballinger M.J."/>
            <person name="Gawryluk R.M."/>
            <person name="Perlman S.J."/>
        </authorList>
    </citation>
    <scope>NUCLEOTIDE SEQUENCE [LARGE SCALE GENOMIC DNA]</scope>
    <source>
        <strain evidence="3">SNeo</strain>
        <strain evidence="5">sNeo</strain>
    </source>
</reference>
<sequence length="164" mass="19286">MEIINIRSYLKKIKWHLLWLLAALGLVTIIFLIIFLLQKKMSAQDKLMYCSIFIVINLLLLFINYLIIKNPFVFSKIYCYNSEKNRLSLSFYFYIFVFIITLVFFFLTIVSIQLILKTTFNNAIKQLWYAGFGYALWSCSIIGDFNTVNLIILNRPIPPSKPNS</sequence>
<evidence type="ECO:0000313" key="4">
    <source>
        <dbReference type="Proteomes" id="UP000031565"/>
    </source>
</evidence>